<keyword evidence="2" id="KW-1185">Reference proteome</keyword>
<evidence type="ECO:0000313" key="2">
    <source>
        <dbReference type="Proteomes" id="UP001176941"/>
    </source>
</evidence>
<protein>
    <submittedName>
        <fullName evidence="1">Uncharacterized protein</fullName>
    </submittedName>
</protein>
<name>A0ABN8Z7B9_RANTA</name>
<reference evidence="1" key="1">
    <citation type="submission" date="2023-04" db="EMBL/GenBank/DDBJ databases">
        <authorList>
            <consortium name="ELIXIR-Norway"/>
        </authorList>
    </citation>
    <scope>NUCLEOTIDE SEQUENCE [LARGE SCALE GENOMIC DNA]</scope>
</reference>
<sequence>MASLNGYQAGCVGFLWFLTRTAYSSINPVQEWGDSLLSVNIKLDTCVHQFCEYCPFGLLGEVFFSSSAFTVPCIPKLVSAERLQQRPASIFWWPLVKTRVLISSQWGPGPGAISESHTDVVFLISAHDLPTFQSYASHRPRKERHQNFEGTIRLTWPVQRRTREGMMICTLLKRKI</sequence>
<accession>A0ABN8Z7B9</accession>
<organism evidence="1 2">
    <name type="scientific">Rangifer tarandus platyrhynchus</name>
    <name type="common">Svalbard reindeer</name>
    <dbReference type="NCBI Taxonomy" id="3082113"/>
    <lineage>
        <taxon>Eukaryota</taxon>
        <taxon>Metazoa</taxon>
        <taxon>Chordata</taxon>
        <taxon>Craniata</taxon>
        <taxon>Vertebrata</taxon>
        <taxon>Euteleostomi</taxon>
        <taxon>Mammalia</taxon>
        <taxon>Eutheria</taxon>
        <taxon>Laurasiatheria</taxon>
        <taxon>Artiodactyla</taxon>
        <taxon>Ruminantia</taxon>
        <taxon>Pecora</taxon>
        <taxon>Cervidae</taxon>
        <taxon>Odocoileinae</taxon>
        <taxon>Rangifer</taxon>
    </lineage>
</organism>
<dbReference type="Proteomes" id="UP001176941">
    <property type="component" value="Chromosome 28"/>
</dbReference>
<gene>
    <name evidence="1" type="ORF">MRATA1EN1_LOCUS17838</name>
</gene>
<dbReference type="EMBL" id="OX459964">
    <property type="protein sequence ID" value="CAI9168876.1"/>
    <property type="molecule type" value="Genomic_DNA"/>
</dbReference>
<evidence type="ECO:0000313" key="1">
    <source>
        <dbReference type="EMBL" id="CAI9168876.1"/>
    </source>
</evidence>
<proteinExistence type="predicted"/>